<protein>
    <submittedName>
        <fullName evidence="10">Sugar ABC transporter permease</fullName>
    </submittedName>
</protein>
<feature type="transmembrane region" description="Helical" evidence="7">
    <location>
        <begin position="75"/>
        <end position="96"/>
    </location>
</feature>
<dbReference type="Gene3D" id="1.10.3720.10">
    <property type="entry name" value="MetI-like"/>
    <property type="match status" value="1"/>
</dbReference>
<evidence type="ECO:0000256" key="6">
    <source>
        <dbReference type="ARBA" id="ARBA00023136"/>
    </source>
</evidence>
<comment type="caution">
    <text evidence="10">The sequence shown here is derived from an EMBL/GenBank/DDBJ whole genome shotgun (WGS) entry which is preliminary data.</text>
</comment>
<feature type="domain" description="ABC transmembrane type-1" evidence="8">
    <location>
        <begin position="71"/>
        <end position="283"/>
    </location>
</feature>
<accession>A0A414AJI4</accession>
<evidence type="ECO:0000313" key="11">
    <source>
        <dbReference type="Proteomes" id="UP000283975"/>
    </source>
</evidence>
<dbReference type="Proteomes" id="UP000284543">
    <property type="component" value="Unassembled WGS sequence"/>
</dbReference>
<reference evidence="11 12" key="1">
    <citation type="submission" date="2018-08" db="EMBL/GenBank/DDBJ databases">
        <title>A genome reference for cultivated species of the human gut microbiota.</title>
        <authorList>
            <person name="Zou Y."/>
            <person name="Xue W."/>
            <person name="Luo G."/>
        </authorList>
    </citation>
    <scope>NUCLEOTIDE SEQUENCE [LARGE SCALE GENOMIC DNA]</scope>
    <source>
        <strain evidence="9 12">AF14-18</strain>
        <strain evidence="10 11">AM35-14</strain>
    </source>
</reference>
<evidence type="ECO:0000313" key="12">
    <source>
        <dbReference type="Proteomes" id="UP000284543"/>
    </source>
</evidence>
<evidence type="ECO:0000313" key="9">
    <source>
        <dbReference type="EMBL" id="RGV77041.1"/>
    </source>
</evidence>
<evidence type="ECO:0000256" key="1">
    <source>
        <dbReference type="ARBA" id="ARBA00004651"/>
    </source>
</evidence>
<keyword evidence="6 7" id="KW-0472">Membrane</keyword>
<organism evidence="10 11">
    <name type="scientific">Enterocloster bolteae</name>
    <dbReference type="NCBI Taxonomy" id="208479"/>
    <lineage>
        <taxon>Bacteria</taxon>
        <taxon>Bacillati</taxon>
        <taxon>Bacillota</taxon>
        <taxon>Clostridia</taxon>
        <taxon>Lachnospirales</taxon>
        <taxon>Lachnospiraceae</taxon>
        <taxon>Enterocloster</taxon>
    </lineage>
</organism>
<evidence type="ECO:0000313" key="10">
    <source>
        <dbReference type="EMBL" id="RHC48997.1"/>
    </source>
</evidence>
<proteinExistence type="inferred from homology"/>
<keyword evidence="3" id="KW-1003">Cell membrane</keyword>
<dbReference type="PROSITE" id="PS50928">
    <property type="entry name" value="ABC_TM1"/>
    <property type="match status" value="1"/>
</dbReference>
<dbReference type="CDD" id="cd06261">
    <property type="entry name" value="TM_PBP2"/>
    <property type="match status" value="1"/>
</dbReference>
<dbReference type="GO" id="GO:0005886">
    <property type="term" value="C:plasma membrane"/>
    <property type="evidence" value="ECO:0007669"/>
    <property type="project" value="UniProtKB-SubCell"/>
</dbReference>
<keyword evidence="5 7" id="KW-1133">Transmembrane helix</keyword>
<feature type="transmembrane region" description="Helical" evidence="7">
    <location>
        <begin position="210"/>
        <end position="230"/>
    </location>
</feature>
<name>A0A414AJI4_9FIRM</name>
<dbReference type="GO" id="GO:0055085">
    <property type="term" value="P:transmembrane transport"/>
    <property type="evidence" value="ECO:0007669"/>
    <property type="project" value="InterPro"/>
</dbReference>
<evidence type="ECO:0000256" key="5">
    <source>
        <dbReference type="ARBA" id="ARBA00022989"/>
    </source>
</evidence>
<dbReference type="Proteomes" id="UP000283975">
    <property type="component" value="Unassembled WGS sequence"/>
</dbReference>
<evidence type="ECO:0000256" key="2">
    <source>
        <dbReference type="ARBA" id="ARBA00022448"/>
    </source>
</evidence>
<dbReference type="Pfam" id="PF00528">
    <property type="entry name" value="BPD_transp_1"/>
    <property type="match status" value="1"/>
</dbReference>
<dbReference type="InterPro" id="IPR051393">
    <property type="entry name" value="ABC_transporter_permease"/>
</dbReference>
<feature type="transmembrane region" description="Helical" evidence="7">
    <location>
        <begin position="263"/>
        <end position="284"/>
    </location>
</feature>
<keyword evidence="4 7" id="KW-0812">Transmembrane</keyword>
<feature type="transmembrane region" description="Helical" evidence="7">
    <location>
        <begin position="12"/>
        <end position="41"/>
    </location>
</feature>
<evidence type="ECO:0000256" key="7">
    <source>
        <dbReference type="RuleBase" id="RU363032"/>
    </source>
</evidence>
<dbReference type="EMBL" id="QRZM01000003">
    <property type="protein sequence ID" value="RGV77041.1"/>
    <property type="molecule type" value="Genomic_DNA"/>
</dbReference>
<comment type="similarity">
    <text evidence="7">Belongs to the binding-protein-dependent transport system permease family.</text>
</comment>
<feature type="transmembrane region" description="Helical" evidence="7">
    <location>
        <begin position="108"/>
        <end position="128"/>
    </location>
</feature>
<dbReference type="InterPro" id="IPR000515">
    <property type="entry name" value="MetI-like"/>
</dbReference>
<keyword evidence="2 7" id="KW-0813">Transport</keyword>
<dbReference type="SUPFAM" id="SSF161098">
    <property type="entry name" value="MetI-like"/>
    <property type="match status" value="1"/>
</dbReference>
<gene>
    <name evidence="10" type="ORF">DW839_28125</name>
    <name evidence="9" type="ORF">DWW02_10720</name>
</gene>
<evidence type="ECO:0000259" key="8">
    <source>
        <dbReference type="PROSITE" id="PS50928"/>
    </source>
</evidence>
<comment type="subcellular location">
    <subcellularLocation>
        <location evidence="1 7">Cell membrane</location>
        <topology evidence="1 7">Multi-pass membrane protein</topology>
    </subcellularLocation>
</comment>
<dbReference type="EMBL" id="QSHZ01000045">
    <property type="protein sequence ID" value="RHC48997.1"/>
    <property type="molecule type" value="Genomic_DNA"/>
</dbReference>
<evidence type="ECO:0000256" key="3">
    <source>
        <dbReference type="ARBA" id="ARBA00022475"/>
    </source>
</evidence>
<dbReference type="PANTHER" id="PTHR30193:SF37">
    <property type="entry name" value="INNER MEMBRANE ABC TRANSPORTER PERMEASE PROTEIN YCJO"/>
    <property type="match status" value="1"/>
</dbReference>
<dbReference type="PANTHER" id="PTHR30193">
    <property type="entry name" value="ABC TRANSPORTER PERMEASE PROTEIN"/>
    <property type="match status" value="1"/>
</dbReference>
<sequence>MKTSLERKRERAGLYFVLPSMTIFTVFVFIPLIIAFIFSFFKFDMMFQNFQFQKLGNYAKLAGDKKFWNALFNTVYYTAFTVPVQIGLALVTAVAVKRKGWLSGFFKSVYFIPAICSMTIVSILWSFLVNPDIGMFCYWAKLLGFNPINVLSSPTWAMPTVILVSVWKNFGFNMVILLAGLNGIDESYYEAANIDGATGFQKFRGITIPMLMPTLSFTVVNCIIGSFQVFDQVYIMTKGGPLFKTQTLVQLIYSMAFDSFNMGYASTIAVALFIITFIISVFTFKHMTKGEEDLG</sequence>
<evidence type="ECO:0000256" key="4">
    <source>
        <dbReference type="ARBA" id="ARBA00022692"/>
    </source>
</evidence>
<dbReference type="InterPro" id="IPR035906">
    <property type="entry name" value="MetI-like_sf"/>
</dbReference>
<dbReference type="AlphaFoldDB" id="A0A414AJI4"/>